<evidence type="ECO:0000313" key="3">
    <source>
        <dbReference type="Proteomes" id="UP000321258"/>
    </source>
</evidence>
<dbReference type="GO" id="GO:0016491">
    <property type="term" value="F:oxidoreductase activity"/>
    <property type="evidence" value="ECO:0007669"/>
    <property type="project" value="TreeGrafter"/>
</dbReference>
<dbReference type="EMBL" id="BJZT01000034">
    <property type="protein sequence ID" value="GEP00731.1"/>
    <property type="molecule type" value="Genomic_DNA"/>
</dbReference>
<dbReference type="PANTHER" id="PTHR43677">
    <property type="entry name" value="SHORT-CHAIN DEHYDROGENASE/REDUCTASE"/>
    <property type="match status" value="1"/>
</dbReference>
<dbReference type="Gene3D" id="3.90.180.10">
    <property type="entry name" value="Medium-chain alcohol dehydrogenases, catalytic domain"/>
    <property type="match status" value="1"/>
</dbReference>
<proteinExistence type="predicted"/>
<reference evidence="2 3" key="1">
    <citation type="submission" date="2019-07" db="EMBL/GenBank/DDBJ databases">
        <title>Whole genome shotgun sequence of Methylobacterium haplocladii NBRC 107714.</title>
        <authorList>
            <person name="Hosoyama A."/>
            <person name="Uohara A."/>
            <person name="Ohji S."/>
            <person name="Ichikawa N."/>
        </authorList>
    </citation>
    <scope>NUCLEOTIDE SEQUENCE [LARGE SCALE GENOMIC DNA]</scope>
    <source>
        <strain evidence="2 3">NBRC 107714</strain>
    </source>
</reference>
<evidence type="ECO:0000259" key="1">
    <source>
        <dbReference type="Pfam" id="PF08240"/>
    </source>
</evidence>
<dbReference type="AlphaFoldDB" id="A0A512ISS0"/>
<comment type="caution">
    <text evidence="2">The sequence shown here is derived from an EMBL/GenBank/DDBJ whole genome shotgun (WGS) entry which is preliminary data.</text>
</comment>
<accession>A0A512ISS0</accession>
<dbReference type="Pfam" id="PF08240">
    <property type="entry name" value="ADH_N"/>
    <property type="match status" value="1"/>
</dbReference>
<feature type="domain" description="Alcohol dehydrogenase-like N-terminal" evidence="1">
    <location>
        <begin position="27"/>
        <end position="104"/>
    </location>
</feature>
<dbReference type="SUPFAM" id="SSF50129">
    <property type="entry name" value="GroES-like"/>
    <property type="match status" value="1"/>
</dbReference>
<dbReference type="InterPro" id="IPR013154">
    <property type="entry name" value="ADH-like_N"/>
</dbReference>
<keyword evidence="3" id="KW-1185">Reference proteome</keyword>
<dbReference type="RefSeq" id="WP_210245077.1">
    <property type="nucleotide sequence ID" value="NZ_BJZT01000034.1"/>
</dbReference>
<protein>
    <recommendedName>
        <fullName evidence="1">Alcohol dehydrogenase-like N-terminal domain-containing protein</fullName>
    </recommendedName>
</protein>
<name>A0A512ISS0_9HYPH</name>
<sequence>MACFEGDAFGSSEDFKLAERPVPVPAPHRVRIRIEATALGFVDGLMFQGRYQIKLPLPYIPSGEIAGVVEVVGTGVRHLGVGDRVETWQLGGGLSEFTVVAADEVEAGPADLPLARTAAMLVDYQTAHHALF</sequence>
<organism evidence="2 3">
    <name type="scientific">Methylobacterium haplocladii</name>
    <dbReference type="NCBI Taxonomy" id="1176176"/>
    <lineage>
        <taxon>Bacteria</taxon>
        <taxon>Pseudomonadati</taxon>
        <taxon>Pseudomonadota</taxon>
        <taxon>Alphaproteobacteria</taxon>
        <taxon>Hyphomicrobiales</taxon>
        <taxon>Methylobacteriaceae</taxon>
        <taxon>Methylobacterium</taxon>
    </lineage>
</organism>
<gene>
    <name evidence="2" type="ORF">MHA02_31180</name>
</gene>
<dbReference type="InterPro" id="IPR051397">
    <property type="entry name" value="Zn-ADH-like_protein"/>
</dbReference>
<dbReference type="Gene3D" id="3.40.50.720">
    <property type="entry name" value="NAD(P)-binding Rossmann-like Domain"/>
    <property type="match status" value="1"/>
</dbReference>
<dbReference type="InterPro" id="IPR011032">
    <property type="entry name" value="GroES-like_sf"/>
</dbReference>
<evidence type="ECO:0000313" key="2">
    <source>
        <dbReference type="EMBL" id="GEP00731.1"/>
    </source>
</evidence>
<dbReference type="Proteomes" id="UP000321258">
    <property type="component" value="Unassembled WGS sequence"/>
</dbReference>
<dbReference type="PANTHER" id="PTHR43677:SF4">
    <property type="entry name" value="QUINONE OXIDOREDUCTASE-LIKE PROTEIN 2"/>
    <property type="match status" value="1"/>
</dbReference>